<evidence type="ECO:0000259" key="6">
    <source>
        <dbReference type="Pfam" id="PF03865"/>
    </source>
</evidence>
<feature type="compositionally biased region" description="Polar residues" evidence="4">
    <location>
        <begin position="64"/>
        <end position="74"/>
    </location>
</feature>
<dbReference type="Pfam" id="PF03865">
    <property type="entry name" value="ShlB"/>
    <property type="match status" value="1"/>
</dbReference>
<dbReference type="GO" id="GO:0046819">
    <property type="term" value="P:protein secretion by the type V secretion system"/>
    <property type="evidence" value="ECO:0007669"/>
    <property type="project" value="TreeGrafter"/>
</dbReference>
<keyword evidence="5" id="KW-0732">Signal</keyword>
<dbReference type="InterPro" id="IPR035251">
    <property type="entry name" value="ShlB_POTRA"/>
</dbReference>
<evidence type="ECO:0000256" key="1">
    <source>
        <dbReference type="ARBA" id="ARBA00022452"/>
    </source>
</evidence>
<dbReference type="OrthoDB" id="290122at2"/>
<sequence length="561" mass="61706">MSLKKHTLISAIVASTVASLPAYAADLPLPERPVRQIDEDLRDNLDKIHELENKRREDAAWKLQEQQQNNVSDSPNPPKQPENTDHTQQSCVDYESVQLNGISYLNASKWQAKLPKCVNDVSINQFNRDLISAYLAAGYPHTQIDFENTEDRVLKINVKEGRIREIKGKSRRVNVNTLFPKHKGRPLNIKYLDQGIEQANKLGGNNVSMDIYPHSDGTATVELQNEAGNPVSGSLTIDNKGSKPNQVVARVNLAIDSPLGLSDSLYIGASSNLRHGNRHYSRSANAFYSLPYGAWTMSAYASASRSQSITHLPESGLDLAYRSKSGAAGAKAERVVSRGQKHILSLYGGVDYISQSATWGGAGLKIQSPKLTSAQLGASHTKILATGVLMNDVNVERGRAKSVESTPFDKTYTKLALNTNLIQNRRLGNWVVGNRHNLSAEYGKNELYSAKQFDVVGRSSVRGFRNLSLNANRGAYLNNTVTFRRNVSPKIYVEPFIGADVGAVKDEQGWQKAAGVSLGVNVAQYGRWNVSFDVARGYARTTGSKNTIRQEQVTASARFSF</sequence>
<feature type="domain" description="Haemolysin activator HlyB C-terminal" evidence="6">
    <location>
        <begin position="217"/>
        <end position="521"/>
    </location>
</feature>
<keyword evidence="1" id="KW-0472">Membrane</keyword>
<gene>
    <name evidence="9" type="ORF">SAMN02746062_01223</name>
</gene>
<evidence type="ECO:0000259" key="8">
    <source>
        <dbReference type="Pfam" id="PF17287"/>
    </source>
</evidence>
<evidence type="ECO:0000256" key="4">
    <source>
        <dbReference type="SAM" id="MobiDB-lite"/>
    </source>
</evidence>
<dbReference type="GO" id="GO:0098046">
    <property type="term" value="C:type V protein secretion system complex"/>
    <property type="evidence" value="ECO:0007669"/>
    <property type="project" value="TreeGrafter"/>
</dbReference>
<feature type="domain" description="ShlB POTRA" evidence="8">
    <location>
        <begin position="165"/>
        <end position="213"/>
    </location>
</feature>
<dbReference type="PIRSF" id="PIRSF029745">
    <property type="entry name" value="FhaC"/>
    <property type="match status" value="1"/>
</dbReference>
<keyword evidence="10" id="KW-1185">Reference proteome</keyword>
<dbReference type="GO" id="GO:0008320">
    <property type="term" value="F:protein transmembrane transporter activity"/>
    <property type="evidence" value="ECO:0007669"/>
    <property type="project" value="TreeGrafter"/>
</dbReference>
<keyword evidence="2" id="KW-0812">Transmembrane</keyword>
<dbReference type="Pfam" id="PF17287">
    <property type="entry name" value="POTRA_3"/>
    <property type="match status" value="1"/>
</dbReference>
<feature type="signal peptide" evidence="5">
    <location>
        <begin position="1"/>
        <end position="24"/>
    </location>
</feature>
<keyword evidence="3" id="KW-0998">Cell outer membrane</keyword>
<dbReference type="AlphaFoldDB" id="A0A286EBS7"/>
<organism evidence="9 10">
    <name type="scientific">Alysiella filiformis DSM 16848</name>
    <dbReference type="NCBI Taxonomy" id="1120981"/>
    <lineage>
        <taxon>Bacteria</taxon>
        <taxon>Pseudomonadati</taxon>
        <taxon>Pseudomonadota</taxon>
        <taxon>Betaproteobacteria</taxon>
        <taxon>Neisseriales</taxon>
        <taxon>Neisseriaceae</taxon>
        <taxon>Alysiella</taxon>
    </lineage>
</organism>
<dbReference type="PANTHER" id="PTHR34597:SF3">
    <property type="entry name" value="OUTER MEMBRANE TRANSPORTER CDIB"/>
    <property type="match status" value="1"/>
</dbReference>
<evidence type="ECO:0000256" key="2">
    <source>
        <dbReference type="ARBA" id="ARBA00022692"/>
    </source>
</evidence>
<evidence type="ECO:0000313" key="10">
    <source>
        <dbReference type="Proteomes" id="UP000219669"/>
    </source>
</evidence>
<dbReference type="InterPro" id="IPR013686">
    <property type="entry name" value="Polypept-transport_assoc_ShlB"/>
</dbReference>
<dbReference type="InterPro" id="IPR005565">
    <property type="entry name" value="Hemolysn_activator_HlyB_C"/>
</dbReference>
<feature type="chain" id="PRO_5012131604" evidence="5">
    <location>
        <begin position="25"/>
        <end position="561"/>
    </location>
</feature>
<feature type="domain" description="Polypeptide-transport-associated ShlB-type" evidence="7">
    <location>
        <begin position="98"/>
        <end position="161"/>
    </location>
</feature>
<dbReference type="Pfam" id="PF08479">
    <property type="entry name" value="POTRA_2"/>
    <property type="match status" value="1"/>
</dbReference>
<dbReference type="Proteomes" id="UP000219669">
    <property type="component" value="Unassembled WGS sequence"/>
</dbReference>
<feature type="region of interest" description="Disordered" evidence="4">
    <location>
        <begin position="64"/>
        <end position="89"/>
    </location>
</feature>
<dbReference type="EMBL" id="OCNF01000008">
    <property type="protein sequence ID" value="SOD68353.1"/>
    <property type="molecule type" value="Genomic_DNA"/>
</dbReference>
<dbReference type="PANTHER" id="PTHR34597">
    <property type="entry name" value="SLR1661 PROTEIN"/>
    <property type="match status" value="1"/>
</dbReference>
<dbReference type="Gene3D" id="2.40.160.50">
    <property type="entry name" value="membrane protein fhac: a member of the omp85/tpsb transporter family"/>
    <property type="match status" value="1"/>
</dbReference>
<evidence type="ECO:0000259" key="7">
    <source>
        <dbReference type="Pfam" id="PF08479"/>
    </source>
</evidence>
<dbReference type="InterPro" id="IPR051544">
    <property type="entry name" value="TPS_OM_transporter"/>
</dbReference>
<evidence type="ECO:0000256" key="3">
    <source>
        <dbReference type="ARBA" id="ARBA00023237"/>
    </source>
</evidence>
<protein>
    <submittedName>
        <fullName evidence="9">Hemolysin activation/secretion protein</fullName>
    </submittedName>
</protein>
<dbReference type="RefSeq" id="WP_097114272.1">
    <property type="nucleotide sequence ID" value="NZ_CP083931.1"/>
</dbReference>
<reference evidence="9 10" key="1">
    <citation type="submission" date="2017-09" db="EMBL/GenBank/DDBJ databases">
        <authorList>
            <person name="Ehlers B."/>
            <person name="Leendertz F.H."/>
        </authorList>
    </citation>
    <scope>NUCLEOTIDE SEQUENCE [LARGE SCALE GENOMIC DNA]</scope>
    <source>
        <strain evidence="9 10">DSM 16848</strain>
    </source>
</reference>
<evidence type="ECO:0000313" key="9">
    <source>
        <dbReference type="EMBL" id="SOD68353.1"/>
    </source>
</evidence>
<proteinExistence type="predicted"/>
<name>A0A286EBS7_9NEIS</name>
<evidence type="ECO:0000256" key="5">
    <source>
        <dbReference type="SAM" id="SignalP"/>
    </source>
</evidence>
<dbReference type="InterPro" id="IPR027282">
    <property type="entry name" value="TPS"/>
</dbReference>
<keyword evidence="1" id="KW-1134">Transmembrane beta strand</keyword>
<accession>A0A286EBS7</accession>